<feature type="compositionally biased region" description="Polar residues" evidence="2">
    <location>
        <begin position="297"/>
        <end position="311"/>
    </location>
</feature>
<evidence type="ECO:0000259" key="3">
    <source>
        <dbReference type="Pfam" id="PF07727"/>
    </source>
</evidence>
<evidence type="ECO:0000313" key="6">
    <source>
        <dbReference type="EMBL" id="GEU41434.1"/>
    </source>
</evidence>
<dbReference type="Pfam" id="PF13976">
    <property type="entry name" value="gag_pre-integrs"/>
    <property type="match status" value="1"/>
</dbReference>
<dbReference type="SUPFAM" id="SSF56672">
    <property type="entry name" value="DNA/RNA polymerases"/>
    <property type="match status" value="1"/>
</dbReference>
<dbReference type="PANTHER" id="PTHR11439:SF524">
    <property type="entry name" value="RNA-DIRECTED DNA POLYMERASE, PROTEIN KINASE RLK-PELLE-DLSV FAMILY"/>
    <property type="match status" value="1"/>
</dbReference>
<keyword evidence="1" id="KW-0064">Aspartyl protease</keyword>
<dbReference type="Pfam" id="PF22936">
    <property type="entry name" value="Pol_BBD"/>
    <property type="match status" value="1"/>
</dbReference>
<dbReference type="Gene3D" id="3.30.420.10">
    <property type="entry name" value="Ribonuclease H-like superfamily/Ribonuclease H"/>
    <property type="match status" value="1"/>
</dbReference>
<evidence type="ECO:0000259" key="4">
    <source>
        <dbReference type="Pfam" id="PF13976"/>
    </source>
</evidence>
<proteinExistence type="predicted"/>
<dbReference type="SUPFAM" id="SSF53098">
    <property type="entry name" value="Ribonuclease H-like"/>
    <property type="match status" value="1"/>
</dbReference>
<evidence type="ECO:0000259" key="5">
    <source>
        <dbReference type="Pfam" id="PF22936"/>
    </source>
</evidence>
<dbReference type="GO" id="GO:0004190">
    <property type="term" value="F:aspartic-type endopeptidase activity"/>
    <property type="evidence" value="ECO:0007669"/>
    <property type="project" value="UniProtKB-KW"/>
</dbReference>
<evidence type="ECO:0000256" key="1">
    <source>
        <dbReference type="ARBA" id="ARBA00022750"/>
    </source>
</evidence>
<protein>
    <submittedName>
        <fullName evidence="6">Ribonuclease H-like domain-containing protein</fullName>
    </submittedName>
</protein>
<dbReference type="Pfam" id="PF07727">
    <property type="entry name" value="RVT_2"/>
    <property type="match status" value="1"/>
</dbReference>
<feature type="region of interest" description="Disordered" evidence="2">
    <location>
        <begin position="405"/>
        <end position="429"/>
    </location>
</feature>
<dbReference type="InterPro" id="IPR012337">
    <property type="entry name" value="RNaseH-like_sf"/>
</dbReference>
<feature type="domain" description="Retrovirus-related Pol polyprotein from transposon TNT 1-94-like beta-barrel" evidence="5">
    <location>
        <begin position="1"/>
        <end position="62"/>
    </location>
</feature>
<dbReference type="InterPro" id="IPR025724">
    <property type="entry name" value="GAG-pre-integrase_dom"/>
</dbReference>
<feature type="domain" description="Reverse transcriptase Ty1/copia-type" evidence="3">
    <location>
        <begin position="506"/>
        <end position="580"/>
    </location>
</feature>
<dbReference type="GO" id="GO:0003676">
    <property type="term" value="F:nucleic acid binding"/>
    <property type="evidence" value="ECO:0007669"/>
    <property type="project" value="InterPro"/>
</dbReference>
<dbReference type="EMBL" id="BKCJ010001437">
    <property type="protein sequence ID" value="GEU41434.1"/>
    <property type="molecule type" value="Genomic_DNA"/>
</dbReference>
<feature type="region of interest" description="Disordered" evidence="2">
    <location>
        <begin position="289"/>
        <end position="311"/>
    </location>
</feature>
<keyword evidence="1" id="KW-0378">Hydrolase</keyword>
<dbReference type="PANTHER" id="PTHR11439">
    <property type="entry name" value="GAG-POL-RELATED RETROTRANSPOSON"/>
    <property type="match status" value="1"/>
</dbReference>
<feature type="region of interest" description="Disordered" evidence="2">
    <location>
        <begin position="818"/>
        <end position="902"/>
    </location>
</feature>
<accession>A0A6L2K0L3</accession>
<evidence type="ECO:0000256" key="2">
    <source>
        <dbReference type="SAM" id="MobiDB-lite"/>
    </source>
</evidence>
<sequence length="1309" mass="146913">MTGNISYLFYYEPFDKGYVFFGQGGCKITGKGTIKTGKLEFENVYFVKDLKYNLFSVSQIYDNKNSVFFTDSECIVLGRNFKLIDDTNVLLRTPRQHNMYSIDLNNIVPHKDLTCLVAKASADECMLWHRRLGHLNIKTMNRLVRHNLVRGLPSKCFENDHTCVACLKKKQHKASCKTKLVNSVNKPLHTLHMDLFSPTSVSSLNHKWYCLIVTDDFSRFTWTFFLKTKVETSGILRNFITEIENLKELRVKIIRTPAIGFLKPFGCHVMILNTLDNLGKFEAKGDEGLKTVDAPESSGNSNPTATSTNPQADHIETLAVETPIPTVSSLIPTACLNDSPKLSSDTRLFSKRVTSQDDTPSLDNILTLTNRFEDILGVTTNTNDTHGKESDIGNMETTITASPTPTLRIHKDHPKSQIIGPMDTPTQTRNKSKEMEEQSFIATIHHKTNRTLLQFCLFSCFLSQVEPKKISDALQDPSWDLEFPARVYKVEKAMYGLHQAPRAWYDDIIFGSSNPRLCKEFESIMHEKFQMSAMGELNFFLGLQVLQKKDGIFLSQDKYVEDILKKFRYSDVRSSNTPMDKENPWGKDGTGKDVDLHLYRSMIGSLMYLTASRPDIMFVVCACARHQMTPKECHVHAVKRIFRYLKGHPKLRLWYPKESPFNLVAYLDSDYGGATQDRKSTTGGSASSCGQVLWIQNQLLDYGLSTPCEALSKKISSSILLLIETTEEGTKILATVDGKPITVSESSIRRNLKLNDEAGIRQFSRQWKYLIHTIMQCLSPKSTGFNEFSSNIATALVCLATNRVYNFSKMIFDCMGEGSGTPTEPHPTPSPDAQQTSSTTHSSPSLPPSSALPPVADEPTSPIRNDSQCEACPNDSGLEADQDRATIPKTSTLPSDSTPRITSLAADEGRGWMKREEAAERVSDDTEEMATVLTSMDASSILTNGGVQVVPTAAEVATATEAAERVSDDTEEMATVLTSMDASSILTSGGVQVVPTAAEVATATEVHTEGERSYWKITRLGGSSASYQFFVDLLKHFDREDLNQLWALVKESLSIRPATSDKEMKLWVELKRLYEPDVEDQLWTHTQNMMHALVEWKLYDTCGVHHVTSKDKEIFMLVEKDYPLRKGPAIVMISYKLQVVDPIFGNINPREPHLTALKQVLLYIRGTLDHGLQLHVSSTSKLNAYADADWAGCPVTRRSTSSYCVFLGDNILSLSAKRQVTLSHSCAEAEYHEVVNVVAETTWIRNLLRELHTPLFTATLVYCDNVSAIYMSTNPVQHQRTKHTEIDIHFVRDMFARGQVRVLHVPSRY</sequence>
<reference evidence="6" key="1">
    <citation type="journal article" date="2019" name="Sci. Rep.">
        <title>Draft genome of Tanacetum cinerariifolium, the natural source of mosquito coil.</title>
        <authorList>
            <person name="Yamashiro T."/>
            <person name="Shiraishi A."/>
            <person name="Satake H."/>
            <person name="Nakayama K."/>
        </authorList>
    </citation>
    <scope>NUCLEOTIDE SEQUENCE</scope>
</reference>
<comment type="caution">
    <text evidence="6">The sequence shown here is derived from an EMBL/GenBank/DDBJ whole genome shotgun (WGS) entry which is preliminary data.</text>
</comment>
<dbReference type="InterPro" id="IPR043502">
    <property type="entry name" value="DNA/RNA_pol_sf"/>
</dbReference>
<dbReference type="InterPro" id="IPR054722">
    <property type="entry name" value="PolX-like_BBD"/>
</dbReference>
<gene>
    <name evidence="6" type="ORF">Tci_013412</name>
</gene>
<dbReference type="CDD" id="cd09272">
    <property type="entry name" value="RNase_HI_RT_Ty1"/>
    <property type="match status" value="1"/>
</dbReference>
<feature type="compositionally biased region" description="Polar residues" evidence="2">
    <location>
        <begin position="888"/>
        <end position="901"/>
    </location>
</feature>
<keyword evidence="1" id="KW-0645">Protease</keyword>
<dbReference type="InterPro" id="IPR013103">
    <property type="entry name" value="RVT_2"/>
</dbReference>
<organism evidence="6">
    <name type="scientific">Tanacetum cinerariifolium</name>
    <name type="common">Dalmatian daisy</name>
    <name type="synonym">Chrysanthemum cinerariifolium</name>
    <dbReference type="NCBI Taxonomy" id="118510"/>
    <lineage>
        <taxon>Eukaryota</taxon>
        <taxon>Viridiplantae</taxon>
        <taxon>Streptophyta</taxon>
        <taxon>Embryophyta</taxon>
        <taxon>Tracheophyta</taxon>
        <taxon>Spermatophyta</taxon>
        <taxon>Magnoliopsida</taxon>
        <taxon>eudicotyledons</taxon>
        <taxon>Gunneridae</taxon>
        <taxon>Pentapetalae</taxon>
        <taxon>asterids</taxon>
        <taxon>campanulids</taxon>
        <taxon>Asterales</taxon>
        <taxon>Asteraceae</taxon>
        <taxon>Asteroideae</taxon>
        <taxon>Anthemideae</taxon>
        <taxon>Anthemidinae</taxon>
        <taxon>Tanacetum</taxon>
    </lineage>
</organism>
<dbReference type="InterPro" id="IPR036397">
    <property type="entry name" value="RNaseH_sf"/>
</dbReference>
<feature type="domain" description="GAG-pre-integrase" evidence="4">
    <location>
        <begin position="98"/>
        <end position="171"/>
    </location>
</feature>
<name>A0A6L2K0L3_TANCI</name>